<keyword evidence="1" id="KW-1133">Transmembrane helix</keyword>
<feature type="transmembrane region" description="Helical" evidence="1">
    <location>
        <begin position="65"/>
        <end position="84"/>
    </location>
</feature>
<proteinExistence type="predicted"/>
<keyword evidence="1" id="KW-0812">Transmembrane</keyword>
<organism evidence="2">
    <name type="scientific">human gut metagenome</name>
    <dbReference type="NCBI Taxonomy" id="408170"/>
    <lineage>
        <taxon>unclassified sequences</taxon>
        <taxon>metagenomes</taxon>
        <taxon>organismal metagenomes</taxon>
    </lineage>
</organism>
<dbReference type="AlphaFoldDB" id="K1TWT5"/>
<evidence type="ECO:0000313" key="2">
    <source>
        <dbReference type="EMBL" id="EKC70605.1"/>
    </source>
</evidence>
<dbReference type="EMBL" id="AJWZ01002570">
    <property type="protein sequence ID" value="EKC70605.1"/>
    <property type="molecule type" value="Genomic_DNA"/>
</dbReference>
<protein>
    <submittedName>
        <fullName evidence="2">Sulfatase</fullName>
    </submittedName>
</protein>
<evidence type="ECO:0000256" key="1">
    <source>
        <dbReference type="SAM" id="Phobius"/>
    </source>
</evidence>
<reference evidence="2" key="1">
    <citation type="journal article" date="2013" name="Environ. Microbiol.">
        <title>Microbiota from the distal guts of lean and obese adolescents exhibit partial functional redundancy besides clear differences in community structure.</title>
        <authorList>
            <person name="Ferrer M."/>
            <person name="Ruiz A."/>
            <person name="Lanza F."/>
            <person name="Haange S.B."/>
            <person name="Oberbach A."/>
            <person name="Till H."/>
            <person name="Bargiela R."/>
            <person name="Campoy C."/>
            <person name="Segura M.T."/>
            <person name="Richter M."/>
            <person name="von Bergen M."/>
            <person name="Seifert J."/>
            <person name="Suarez A."/>
        </authorList>
    </citation>
    <scope>NUCLEOTIDE SEQUENCE</scope>
</reference>
<name>K1TWT5_9ZZZZ</name>
<comment type="caution">
    <text evidence="2">The sequence shown here is derived from an EMBL/GenBank/DDBJ whole genome shotgun (WGS) entry which is preliminary data.</text>
</comment>
<feature type="non-terminal residue" evidence="2">
    <location>
        <position position="115"/>
    </location>
</feature>
<feature type="transmembrane region" description="Helical" evidence="1">
    <location>
        <begin position="38"/>
        <end position="58"/>
    </location>
</feature>
<accession>K1TWT5</accession>
<sequence length="115" mass="12703">MLLQKPAFLLFYHARAAEASFGEWLGVLWHGLSLDCTVAGYVTAFPVLVVLASFWIPLSQRVWRIVLTVYFSLIALVTAAIFAVDLNLYGYWGFRLDGSVLIYLSDPGEALASAS</sequence>
<keyword evidence="1" id="KW-0472">Membrane</keyword>
<gene>
    <name evidence="2" type="ORF">OBE_03812</name>
</gene>